<gene>
    <name evidence="7" type="ORF">KDK92_19765</name>
</gene>
<feature type="transmembrane region" description="Helical" evidence="5">
    <location>
        <begin position="6"/>
        <end position="22"/>
    </location>
</feature>
<sequence>MNAFISMGIALIVGIAFGKLMGKFKIPSVAGYILAGLLIGVSGLHIIDNNLELQLSFLSDLALGIIAFNIGSELEISVIKRLGKSIFLIALCEALGAFILVTGISLLLTNDVSLSLILGAVASATAPAATVMVLKEYKSSGPLTSTLLGVVAVDDAICLMIYSVASAVAKVFVKNESLTFFKVVISPLFEILLSVAVGAALGIFLTYLLNKSRNKDELLIFSSGTILLLIGICSIFHLSSLLCAMTLGFMVTNVSNKSRKTFSALEKFSPPLIAGFFVLAGARLDLSMIPQIGVLGLAYLIFRLAGKLLGANLGGRLAKVPDKVRKNIGFGLFSQIGVAVGLAIIVSNEFSGTTLGSTVMTILLATTVVTEILGPICTKRAITNAGEIPDIAVPQKNIAC</sequence>
<evidence type="ECO:0000256" key="3">
    <source>
        <dbReference type="ARBA" id="ARBA00022989"/>
    </source>
</evidence>
<dbReference type="RefSeq" id="WP_250861117.1">
    <property type="nucleotide sequence ID" value="NZ_JAGSOJ010000004.1"/>
</dbReference>
<reference evidence="7" key="2">
    <citation type="submission" date="2021-04" db="EMBL/GenBank/DDBJ databases">
        <authorList>
            <person name="Dong X."/>
        </authorList>
    </citation>
    <scope>NUCLEOTIDE SEQUENCE</scope>
    <source>
        <strain evidence="7">ZWT</strain>
    </source>
</reference>
<keyword evidence="3 5" id="KW-1133">Transmembrane helix</keyword>
<dbReference type="GO" id="GO:0015297">
    <property type="term" value="F:antiporter activity"/>
    <property type="evidence" value="ECO:0007669"/>
    <property type="project" value="InterPro"/>
</dbReference>
<evidence type="ECO:0000313" key="8">
    <source>
        <dbReference type="Proteomes" id="UP001056429"/>
    </source>
</evidence>
<dbReference type="GO" id="GO:1902600">
    <property type="term" value="P:proton transmembrane transport"/>
    <property type="evidence" value="ECO:0007669"/>
    <property type="project" value="InterPro"/>
</dbReference>
<evidence type="ECO:0000256" key="2">
    <source>
        <dbReference type="ARBA" id="ARBA00022692"/>
    </source>
</evidence>
<feature type="transmembrane region" description="Helical" evidence="5">
    <location>
        <begin position="29"/>
        <end position="47"/>
    </location>
</feature>
<dbReference type="Pfam" id="PF00999">
    <property type="entry name" value="Na_H_Exchanger"/>
    <property type="match status" value="1"/>
</dbReference>
<comment type="subcellular location">
    <subcellularLocation>
        <location evidence="1">Membrane</location>
        <topology evidence="1">Multi-pass membrane protein</topology>
    </subcellularLocation>
</comment>
<keyword evidence="8" id="KW-1185">Reference proteome</keyword>
<dbReference type="PANTHER" id="PTHR43021:SF2">
    <property type="entry name" value="CATION_H+ EXCHANGER DOMAIN-CONTAINING PROTEIN"/>
    <property type="match status" value="1"/>
</dbReference>
<organism evidence="7 8">
    <name type="scientific">Oceanirhabdus seepicola</name>
    <dbReference type="NCBI Taxonomy" id="2828781"/>
    <lineage>
        <taxon>Bacteria</taxon>
        <taxon>Bacillati</taxon>
        <taxon>Bacillota</taxon>
        <taxon>Clostridia</taxon>
        <taxon>Eubacteriales</taxon>
        <taxon>Clostridiaceae</taxon>
        <taxon>Oceanirhabdus</taxon>
    </lineage>
</organism>
<dbReference type="AlphaFoldDB" id="A0A9J6P7M8"/>
<feature type="transmembrane region" description="Helical" evidence="5">
    <location>
        <begin position="218"/>
        <end position="251"/>
    </location>
</feature>
<dbReference type="Gene3D" id="1.20.1530.20">
    <property type="match status" value="1"/>
</dbReference>
<dbReference type="InterPro" id="IPR038770">
    <property type="entry name" value="Na+/solute_symporter_sf"/>
</dbReference>
<evidence type="ECO:0000256" key="5">
    <source>
        <dbReference type="SAM" id="Phobius"/>
    </source>
</evidence>
<feature type="transmembrane region" description="Helical" evidence="5">
    <location>
        <begin position="352"/>
        <end position="373"/>
    </location>
</feature>
<evidence type="ECO:0000256" key="1">
    <source>
        <dbReference type="ARBA" id="ARBA00004141"/>
    </source>
</evidence>
<comment type="caution">
    <text evidence="7">The sequence shown here is derived from an EMBL/GenBank/DDBJ whole genome shotgun (WGS) entry which is preliminary data.</text>
</comment>
<evidence type="ECO:0000256" key="4">
    <source>
        <dbReference type="ARBA" id="ARBA00023136"/>
    </source>
</evidence>
<protein>
    <submittedName>
        <fullName evidence="7">Cation:proton antiporter</fullName>
    </submittedName>
</protein>
<dbReference type="PANTHER" id="PTHR43021">
    <property type="entry name" value="NA(+)/H(+) ANTIPORTER-RELATED"/>
    <property type="match status" value="1"/>
</dbReference>
<keyword evidence="4 5" id="KW-0472">Membrane</keyword>
<feature type="transmembrane region" description="Helical" evidence="5">
    <location>
        <begin position="86"/>
        <end position="108"/>
    </location>
</feature>
<feature type="transmembrane region" description="Helical" evidence="5">
    <location>
        <begin position="114"/>
        <end position="134"/>
    </location>
</feature>
<feature type="transmembrane region" description="Helical" evidence="5">
    <location>
        <begin position="188"/>
        <end position="209"/>
    </location>
</feature>
<evidence type="ECO:0000259" key="6">
    <source>
        <dbReference type="Pfam" id="PF00999"/>
    </source>
</evidence>
<accession>A0A9J6P7M8</accession>
<dbReference type="InterPro" id="IPR006153">
    <property type="entry name" value="Cation/H_exchanger_TM"/>
</dbReference>
<feature type="transmembrane region" description="Helical" evidence="5">
    <location>
        <begin position="146"/>
        <end position="168"/>
    </location>
</feature>
<keyword evidence="2 5" id="KW-0812">Transmembrane</keyword>
<feature type="transmembrane region" description="Helical" evidence="5">
    <location>
        <begin position="53"/>
        <end position="74"/>
    </location>
</feature>
<name>A0A9J6P7M8_9CLOT</name>
<dbReference type="GO" id="GO:0016020">
    <property type="term" value="C:membrane"/>
    <property type="evidence" value="ECO:0007669"/>
    <property type="project" value="UniProtKB-SubCell"/>
</dbReference>
<feature type="transmembrane region" description="Helical" evidence="5">
    <location>
        <begin position="327"/>
        <end position="346"/>
    </location>
</feature>
<dbReference type="Proteomes" id="UP001056429">
    <property type="component" value="Unassembled WGS sequence"/>
</dbReference>
<feature type="transmembrane region" description="Helical" evidence="5">
    <location>
        <begin position="288"/>
        <end position="306"/>
    </location>
</feature>
<evidence type="ECO:0000313" key="7">
    <source>
        <dbReference type="EMBL" id="MCM1991985.1"/>
    </source>
</evidence>
<reference evidence="7" key="1">
    <citation type="journal article" date="2021" name="mSystems">
        <title>Bacteria and Archaea Synergistically Convert Glycine Betaine to Biogenic Methane in the Formosa Cold Seep of the South China Sea.</title>
        <authorList>
            <person name="Li L."/>
            <person name="Zhang W."/>
            <person name="Zhang S."/>
            <person name="Song L."/>
            <person name="Sun Q."/>
            <person name="Zhang H."/>
            <person name="Xiang H."/>
            <person name="Dong X."/>
        </authorList>
    </citation>
    <scope>NUCLEOTIDE SEQUENCE</scope>
    <source>
        <strain evidence="7">ZWT</strain>
    </source>
</reference>
<proteinExistence type="predicted"/>
<feature type="domain" description="Cation/H+ exchanger transmembrane" evidence="6">
    <location>
        <begin position="10"/>
        <end position="376"/>
    </location>
</feature>
<dbReference type="EMBL" id="JAGSOJ010000004">
    <property type="protein sequence ID" value="MCM1991985.1"/>
    <property type="molecule type" value="Genomic_DNA"/>
</dbReference>